<evidence type="ECO:0000313" key="1">
    <source>
        <dbReference type="EMBL" id="KAK6333654.1"/>
    </source>
</evidence>
<dbReference type="Proteomes" id="UP001373714">
    <property type="component" value="Unassembled WGS sequence"/>
</dbReference>
<proteinExistence type="predicted"/>
<dbReference type="AlphaFoldDB" id="A0AAV9U1P2"/>
<accession>A0AAV9U1P2</accession>
<sequence length="324" mass="37062">MQEIIVSWSRRRADSPKTFTRRWKWTREDRARIEFYRTELAGCISSATFDAMLEGVNSESLLPFIFCYTVRLKDLDLGFVEAGLVARSWFCLGEGFENLRRVLGPGPRDEGFKYIEDEVEGEDTGYNDPDTEPDDIYVQEQFLTKQMPAGAEEEGALWFNVNIGAPGNYLPGLRGVIRLQSRSTIYQFPLTALSGWSAKYIAPLLFLPNLQELEVEGHATIGGLKDQFYYPLSIPLQLYKGLKSKVKRLSLVDGRMRVDDYDALAELTGNLEYLQIYHTYRYEELSPQEYASIASFFRKNNRSTLSLEEICINDIPGTDMVDVN</sequence>
<evidence type="ECO:0000313" key="2">
    <source>
        <dbReference type="Proteomes" id="UP001373714"/>
    </source>
</evidence>
<organism evidence="1 2">
    <name type="scientific">Orbilia blumenaviensis</name>
    <dbReference type="NCBI Taxonomy" id="1796055"/>
    <lineage>
        <taxon>Eukaryota</taxon>
        <taxon>Fungi</taxon>
        <taxon>Dikarya</taxon>
        <taxon>Ascomycota</taxon>
        <taxon>Pezizomycotina</taxon>
        <taxon>Orbiliomycetes</taxon>
        <taxon>Orbiliales</taxon>
        <taxon>Orbiliaceae</taxon>
        <taxon>Orbilia</taxon>
    </lineage>
</organism>
<protein>
    <submittedName>
        <fullName evidence="1">Uncharacterized protein</fullName>
    </submittedName>
</protein>
<reference evidence="1 2" key="1">
    <citation type="submission" date="2019-10" db="EMBL/GenBank/DDBJ databases">
        <authorList>
            <person name="Palmer J.M."/>
        </authorList>
    </citation>
    <scope>NUCLEOTIDE SEQUENCE [LARGE SCALE GENOMIC DNA]</scope>
    <source>
        <strain evidence="1 2">TWF730</strain>
    </source>
</reference>
<keyword evidence="2" id="KW-1185">Reference proteome</keyword>
<gene>
    <name evidence="1" type="ORF">TWF730_003838</name>
</gene>
<comment type="caution">
    <text evidence="1">The sequence shown here is derived from an EMBL/GenBank/DDBJ whole genome shotgun (WGS) entry which is preliminary data.</text>
</comment>
<dbReference type="EMBL" id="JAVHNS010000016">
    <property type="protein sequence ID" value="KAK6333654.1"/>
    <property type="molecule type" value="Genomic_DNA"/>
</dbReference>
<name>A0AAV9U1P2_9PEZI</name>